<keyword evidence="10 11" id="KW-0813">Transport</keyword>
<dbReference type="GO" id="GO:0071555">
    <property type="term" value="P:cell wall organization"/>
    <property type="evidence" value="ECO:0007669"/>
    <property type="project" value="UniProtKB-UniRule"/>
</dbReference>
<keyword evidence="4 10" id="KW-0133">Cell shape</keyword>
<keyword evidence="3 10" id="KW-0812">Transmembrane</keyword>
<keyword evidence="7 10" id="KW-0472">Membrane</keyword>
<dbReference type="CDD" id="cd13123">
    <property type="entry name" value="MATE_MurJ_like"/>
    <property type="match status" value="1"/>
</dbReference>
<name>A0A916IQ09_9BURK</name>
<sequence length="532" mass="57502">MRQPAPARSTASRRLTLNLLKALATISSLTMLSRITGLVREILIARAFGASDMTDAFNVAFRIPNLLRRIFGEGAFSQAFVPILGEYHAKRGDADTRHLIDAVATIMTWALMGVSLLGVIGAPLVMTVVATGFRGQGETYTAAVFMTRVMFPYIGLISLVALASGILNTWRKFAVPAFTPVLLNLCLIFAALFVGPRMAQPIYAQAWGVLVGGILQLLIQVPALKRLGAMPRVSFSVRQAWADPGVRRILRQMGPALLAVSVAQISLIINTNIASRLAAGSVSYLTYADRLMEFPTALLGVALGTILLPSLSKASAQDNRDEYSGLLDWGLRLTFLLAVPCAVGLYVFGAPLTSVLFNYGKFDAHAVEMTRQALVSYGTGLLGLIVIKILAPGFYARQDIRTPVKIALVVLLITQACNYVFVPWMGHAGLALSISVGATLNALLLFAGLVRRGYYRPAPGWGLFLAQLVTAVLLLSGLLLWFVRNFDWVGLGATPLLRIALLASCLVLAAVVYFGTLWLMGLRYAAFKRRTV</sequence>
<dbReference type="GO" id="GO:0005886">
    <property type="term" value="C:plasma membrane"/>
    <property type="evidence" value="ECO:0007669"/>
    <property type="project" value="UniProtKB-SubCell"/>
</dbReference>
<evidence type="ECO:0000256" key="2">
    <source>
        <dbReference type="ARBA" id="ARBA00022475"/>
    </source>
</evidence>
<feature type="transmembrane region" description="Helical" evidence="10">
    <location>
        <begin position="177"/>
        <end position="196"/>
    </location>
</feature>
<feature type="transmembrane region" description="Helical" evidence="10">
    <location>
        <begin position="462"/>
        <end position="483"/>
    </location>
</feature>
<feature type="transmembrane region" description="Helical" evidence="10">
    <location>
        <begin position="294"/>
        <end position="312"/>
    </location>
</feature>
<dbReference type="GO" id="GO:0015648">
    <property type="term" value="F:lipid-linked peptidoglycan transporter activity"/>
    <property type="evidence" value="ECO:0007669"/>
    <property type="project" value="UniProtKB-UniRule"/>
</dbReference>
<evidence type="ECO:0000256" key="8">
    <source>
        <dbReference type="ARBA" id="ARBA00060041"/>
    </source>
</evidence>
<feature type="transmembrane region" description="Helical" evidence="10">
    <location>
        <begin position="150"/>
        <end position="170"/>
    </location>
</feature>
<feature type="transmembrane region" description="Helical" evidence="10">
    <location>
        <begin position="333"/>
        <end position="353"/>
    </location>
</feature>
<feature type="transmembrane region" description="Helical" evidence="10">
    <location>
        <begin position="106"/>
        <end position="130"/>
    </location>
</feature>
<dbReference type="GO" id="GO:0034204">
    <property type="term" value="P:lipid translocation"/>
    <property type="evidence" value="ECO:0007669"/>
    <property type="project" value="TreeGrafter"/>
</dbReference>
<dbReference type="PANTHER" id="PTHR47019">
    <property type="entry name" value="LIPID II FLIPPASE MURJ"/>
    <property type="match status" value="1"/>
</dbReference>
<comment type="pathway">
    <text evidence="10">Cell wall biogenesis; peptidoglycan biosynthesis.</text>
</comment>
<dbReference type="PIRSF" id="PIRSF002869">
    <property type="entry name" value="MviN"/>
    <property type="match status" value="1"/>
</dbReference>
<reference evidence="12" key="1">
    <citation type="submission" date="2021-03" db="EMBL/GenBank/DDBJ databases">
        <authorList>
            <person name="Peeters C."/>
        </authorList>
    </citation>
    <scope>NUCLEOTIDE SEQUENCE</scope>
    <source>
        <strain evidence="12">LMG 31506</strain>
    </source>
</reference>
<dbReference type="InterPro" id="IPR051050">
    <property type="entry name" value="Lipid_II_flippase_MurJ/MviN"/>
</dbReference>
<evidence type="ECO:0000256" key="4">
    <source>
        <dbReference type="ARBA" id="ARBA00022960"/>
    </source>
</evidence>
<dbReference type="NCBIfam" id="TIGR01695">
    <property type="entry name" value="murJ_mviN"/>
    <property type="match status" value="1"/>
</dbReference>
<evidence type="ECO:0000256" key="3">
    <source>
        <dbReference type="ARBA" id="ARBA00022692"/>
    </source>
</evidence>
<comment type="function">
    <text evidence="8 10 11">Involved in peptidoglycan biosynthesis. Transports lipid-linked peptidoglycan precursors from the inner to the outer leaflet of the cytoplasmic membrane.</text>
</comment>
<evidence type="ECO:0000256" key="9">
    <source>
        <dbReference type="ARBA" id="ARBA00061532"/>
    </source>
</evidence>
<dbReference type="PANTHER" id="PTHR47019:SF1">
    <property type="entry name" value="LIPID II FLIPPASE MURJ"/>
    <property type="match status" value="1"/>
</dbReference>
<evidence type="ECO:0000256" key="6">
    <source>
        <dbReference type="ARBA" id="ARBA00022989"/>
    </source>
</evidence>
<dbReference type="EMBL" id="CAJPUY010000002">
    <property type="protein sequence ID" value="CAG2129569.1"/>
    <property type="molecule type" value="Genomic_DNA"/>
</dbReference>
<comment type="similarity">
    <text evidence="9 10 11">Belongs to the MurJ/MviN family.</text>
</comment>
<dbReference type="AlphaFoldDB" id="A0A916IQ09"/>
<comment type="caution">
    <text evidence="12">The sequence shown here is derived from an EMBL/GenBank/DDBJ whole genome shotgun (WGS) entry which is preliminary data.</text>
</comment>
<keyword evidence="5 10" id="KW-0573">Peptidoglycan synthesis</keyword>
<dbReference type="GO" id="GO:0009252">
    <property type="term" value="P:peptidoglycan biosynthetic process"/>
    <property type="evidence" value="ECO:0007669"/>
    <property type="project" value="UniProtKB-UniRule"/>
</dbReference>
<keyword evidence="10" id="KW-0997">Cell inner membrane</keyword>
<feature type="transmembrane region" description="Helical" evidence="10">
    <location>
        <begin position="495"/>
        <end position="520"/>
    </location>
</feature>
<feature type="transmembrane region" description="Helical" evidence="10">
    <location>
        <begin position="428"/>
        <end position="450"/>
    </location>
</feature>
<feature type="transmembrane region" description="Helical" evidence="10">
    <location>
        <begin position="373"/>
        <end position="391"/>
    </location>
</feature>
<organism evidence="12 13">
    <name type="scientific">Cupriavidus yeoncheonensis</name>
    <dbReference type="NCBI Taxonomy" id="1462994"/>
    <lineage>
        <taxon>Bacteria</taxon>
        <taxon>Pseudomonadati</taxon>
        <taxon>Pseudomonadota</taxon>
        <taxon>Betaproteobacteria</taxon>
        <taxon>Burkholderiales</taxon>
        <taxon>Burkholderiaceae</taxon>
        <taxon>Cupriavidus</taxon>
    </lineage>
</organism>
<evidence type="ECO:0000256" key="5">
    <source>
        <dbReference type="ARBA" id="ARBA00022984"/>
    </source>
</evidence>
<dbReference type="Proteomes" id="UP000672934">
    <property type="component" value="Unassembled WGS sequence"/>
</dbReference>
<keyword evidence="2 10" id="KW-1003">Cell membrane</keyword>
<dbReference type="HAMAP" id="MF_02078">
    <property type="entry name" value="MurJ_MviN"/>
    <property type="match status" value="1"/>
</dbReference>
<dbReference type="PRINTS" id="PR01806">
    <property type="entry name" value="VIRFACTRMVIN"/>
</dbReference>
<keyword evidence="10 11" id="KW-0961">Cell wall biogenesis/degradation</keyword>
<evidence type="ECO:0000313" key="13">
    <source>
        <dbReference type="Proteomes" id="UP000672934"/>
    </source>
</evidence>
<keyword evidence="13" id="KW-1185">Reference proteome</keyword>
<feature type="transmembrane region" description="Helical" evidence="10">
    <location>
        <begin position="256"/>
        <end position="274"/>
    </location>
</feature>
<protein>
    <recommendedName>
        <fullName evidence="10">Probable lipid II flippase MurJ</fullName>
    </recommendedName>
</protein>
<feature type="transmembrane region" description="Helical" evidence="10">
    <location>
        <begin position="403"/>
        <end position="422"/>
    </location>
</feature>
<keyword evidence="6 10" id="KW-1133">Transmembrane helix</keyword>
<dbReference type="GO" id="GO:0008360">
    <property type="term" value="P:regulation of cell shape"/>
    <property type="evidence" value="ECO:0007669"/>
    <property type="project" value="UniProtKB-UniRule"/>
</dbReference>
<evidence type="ECO:0000256" key="11">
    <source>
        <dbReference type="PIRNR" id="PIRNR002869"/>
    </source>
</evidence>
<evidence type="ECO:0000313" key="12">
    <source>
        <dbReference type="EMBL" id="CAG2129569.1"/>
    </source>
</evidence>
<evidence type="ECO:0000256" key="10">
    <source>
        <dbReference type="HAMAP-Rule" id="MF_02078"/>
    </source>
</evidence>
<proteinExistence type="inferred from homology"/>
<gene>
    <name evidence="10 12" type="primary">murJ</name>
    <name evidence="12" type="ORF">LMG31506_00667</name>
</gene>
<accession>A0A916IQ09</accession>
<feature type="transmembrane region" description="Helical" evidence="10">
    <location>
        <begin position="202"/>
        <end position="224"/>
    </location>
</feature>
<evidence type="ECO:0000256" key="1">
    <source>
        <dbReference type="ARBA" id="ARBA00004651"/>
    </source>
</evidence>
<comment type="subcellular location">
    <subcellularLocation>
        <location evidence="10">Cell inner membrane</location>
        <topology evidence="10">Multi-pass membrane protein</topology>
    </subcellularLocation>
    <subcellularLocation>
        <location evidence="1">Cell membrane</location>
        <topology evidence="1">Multi-pass membrane protein</topology>
    </subcellularLocation>
</comment>
<dbReference type="Pfam" id="PF03023">
    <property type="entry name" value="MurJ"/>
    <property type="match status" value="1"/>
</dbReference>
<evidence type="ECO:0000256" key="7">
    <source>
        <dbReference type="ARBA" id="ARBA00023136"/>
    </source>
</evidence>
<dbReference type="InterPro" id="IPR004268">
    <property type="entry name" value="MurJ"/>
</dbReference>